<name>A0A163PT97_9BACL</name>
<dbReference type="Pfam" id="PF04892">
    <property type="entry name" value="VanZ"/>
    <property type="match status" value="1"/>
</dbReference>
<feature type="transmembrane region" description="Helical" evidence="1">
    <location>
        <begin position="55"/>
        <end position="72"/>
    </location>
</feature>
<organism evidence="3 4">
    <name type="scientific">Fictibacillus phosphorivorans</name>
    <dbReference type="NCBI Taxonomy" id="1221500"/>
    <lineage>
        <taxon>Bacteria</taxon>
        <taxon>Bacillati</taxon>
        <taxon>Bacillota</taxon>
        <taxon>Bacilli</taxon>
        <taxon>Bacillales</taxon>
        <taxon>Fictibacillaceae</taxon>
        <taxon>Fictibacillus</taxon>
    </lineage>
</organism>
<evidence type="ECO:0000313" key="3">
    <source>
        <dbReference type="EMBL" id="KZE64096.1"/>
    </source>
</evidence>
<dbReference type="EMBL" id="LRFC01000038">
    <property type="protein sequence ID" value="KZE64096.1"/>
    <property type="molecule type" value="Genomic_DNA"/>
</dbReference>
<comment type="caution">
    <text evidence="3">The sequence shown here is derived from an EMBL/GenBank/DDBJ whole genome shotgun (WGS) entry which is preliminary data.</text>
</comment>
<feature type="transmembrane region" description="Helical" evidence="1">
    <location>
        <begin position="79"/>
        <end position="95"/>
    </location>
</feature>
<keyword evidence="1" id="KW-0812">Transmembrane</keyword>
<keyword evidence="1" id="KW-1133">Transmembrane helix</keyword>
<sequence>MKRYVVGILVLVWMWFIYYFTASPNFTSGQTGTFIQETGLFNQDIGLTNSLLRKAAHVILFGSFAIILYVFLNKFISSLYAYILAWELASLAGMLDEFHQQFVPDRGSSINDMILDSFGALLFLILYVVNSKGKTRKKNSVKATRMI</sequence>
<reference evidence="4" key="1">
    <citation type="submission" date="2016-01" db="EMBL/GenBank/DDBJ databases">
        <title>Draft genome of Chromobacterium sp. F49.</title>
        <authorList>
            <person name="Hong K.W."/>
        </authorList>
    </citation>
    <scope>NUCLEOTIDE SEQUENCE [LARGE SCALE GENOMIC DNA]</scope>
    <source>
        <strain evidence="4">P7IIIA</strain>
    </source>
</reference>
<dbReference type="AlphaFoldDB" id="A0A163PT97"/>
<feature type="transmembrane region" description="Helical" evidence="1">
    <location>
        <begin position="110"/>
        <end position="129"/>
    </location>
</feature>
<evidence type="ECO:0000313" key="4">
    <source>
        <dbReference type="Proteomes" id="UP000076567"/>
    </source>
</evidence>
<evidence type="ECO:0000256" key="1">
    <source>
        <dbReference type="SAM" id="Phobius"/>
    </source>
</evidence>
<keyword evidence="4" id="KW-1185">Reference proteome</keyword>
<accession>A0A163PT97</accession>
<dbReference type="RefSeq" id="WP_066245121.1">
    <property type="nucleotide sequence ID" value="NZ_LRFC01000038.1"/>
</dbReference>
<feature type="domain" description="VanZ-like" evidence="2">
    <location>
        <begin position="8"/>
        <end position="129"/>
    </location>
</feature>
<gene>
    <name evidence="3" type="ORF">AWM68_13400</name>
</gene>
<proteinExistence type="predicted"/>
<protein>
    <recommendedName>
        <fullName evidence="2">VanZ-like domain-containing protein</fullName>
    </recommendedName>
</protein>
<dbReference type="InterPro" id="IPR006976">
    <property type="entry name" value="VanZ-like"/>
</dbReference>
<evidence type="ECO:0000259" key="2">
    <source>
        <dbReference type="Pfam" id="PF04892"/>
    </source>
</evidence>
<dbReference type="Proteomes" id="UP000076567">
    <property type="component" value="Unassembled WGS sequence"/>
</dbReference>
<feature type="transmembrane region" description="Helical" evidence="1">
    <location>
        <begin position="5"/>
        <end position="22"/>
    </location>
</feature>
<keyword evidence="1" id="KW-0472">Membrane</keyword>
<dbReference type="NCBIfam" id="NF037970">
    <property type="entry name" value="vanZ_1"/>
    <property type="match status" value="1"/>
</dbReference>